<evidence type="ECO:0000256" key="1">
    <source>
        <dbReference type="ARBA" id="ARBA00022737"/>
    </source>
</evidence>
<accession>A0A0F3MU12</accession>
<dbReference type="SUPFAM" id="SSF48403">
    <property type="entry name" value="Ankyrin repeat"/>
    <property type="match status" value="1"/>
</dbReference>
<dbReference type="InterPro" id="IPR052201">
    <property type="entry name" value="LRR-containing_regulator"/>
</dbReference>
<reference evidence="2 3" key="1">
    <citation type="submission" date="2015-01" db="EMBL/GenBank/DDBJ databases">
        <title>Genome Sequencing of Rickettsiales.</title>
        <authorList>
            <person name="Daugherty S.C."/>
            <person name="Su Q."/>
            <person name="Abolude K."/>
            <person name="Beier-Sexton M."/>
            <person name="Carlyon J.A."/>
            <person name="Carter R."/>
            <person name="Day N.P."/>
            <person name="Dumler S.J."/>
            <person name="Dyachenko V."/>
            <person name="Godinez A."/>
            <person name="Kurtti T.J."/>
            <person name="Lichay M."/>
            <person name="Mullins K.E."/>
            <person name="Ott S."/>
            <person name="Pappas-Brown V."/>
            <person name="Paris D.H."/>
            <person name="Patel P."/>
            <person name="Richards A.L."/>
            <person name="Sadzewicz L."/>
            <person name="Sears K."/>
            <person name="Seidman D."/>
            <person name="Sengamalay N."/>
            <person name="Stenos J."/>
            <person name="Tallon L.J."/>
            <person name="Vincent G."/>
            <person name="Fraser C.M."/>
            <person name="Munderloh U."/>
            <person name="Dunning-Hotopp J.C."/>
        </authorList>
    </citation>
    <scope>NUCLEOTIDE SEQUENCE [LARGE SCALE GENOMIC DNA]</scope>
    <source>
        <strain evidence="2 3">Pedreira</strain>
    </source>
</reference>
<dbReference type="AlphaFoldDB" id="A0A0F3MU12"/>
<dbReference type="PANTHER" id="PTHR24111:SF0">
    <property type="entry name" value="LEUCINE-RICH REPEAT-CONTAINING PROTEIN"/>
    <property type="match status" value="1"/>
</dbReference>
<dbReference type="Gene3D" id="1.25.40.20">
    <property type="entry name" value="Ankyrin repeat-containing domain"/>
    <property type="match status" value="1"/>
</dbReference>
<dbReference type="Pfam" id="PF12796">
    <property type="entry name" value="Ank_2"/>
    <property type="match status" value="1"/>
</dbReference>
<dbReference type="InterPro" id="IPR036770">
    <property type="entry name" value="Ankyrin_rpt-contain_sf"/>
</dbReference>
<name>A0A0F3MU12_RICFI</name>
<organism evidence="2 3">
    <name type="scientific">Rickettsia felis str. Pedreira</name>
    <dbReference type="NCBI Taxonomy" id="1359196"/>
    <lineage>
        <taxon>Bacteria</taxon>
        <taxon>Pseudomonadati</taxon>
        <taxon>Pseudomonadota</taxon>
        <taxon>Alphaproteobacteria</taxon>
        <taxon>Rickettsiales</taxon>
        <taxon>Rickettsiaceae</taxon>
        <taxon>Rickettsieae</taxon>
        <taxon>Rickettsia</taxon>
        <taxon>spotted fever group</taxon>
    </lineage>
</organism>
<dbReference type="InterPro" id="IPR002110">
    <property type="entry name" value="Ankyrin_rpt"/>
</dbReference>
<dbReference type="InterPro" id="IPR032675">
    <property type="entry name" value="LRR_dom_sf"/>
</dbReference>
<evidence type="ECO:0000313" key="3">
    <source>
        <dbReference type="Proteomes" id="UP000033475"/>
    </source>
</evidence>
<evidence type="ECO:0000313" key="2">
    <source>
        <dbReference type="EMBL" id="KJV58059.1"/>
    </source>
</evidence>
<dbReference type="PATRIC" id="fig|1359196.3.peg.412"/>
<dbReference type="Proteomes" id="UP000033475">
    <property type="component" value="Unassembled WGS sequence"/>
</dbReference>
<dbReference type="RefSeq" id="WP_011270418.1">
    <property type="nucleotide sequence ID" value="NZ_LANQ01000001.1"/>
</dbReference>
<dbReference type="SMART" id="SM00368">
    <property type="entry name" value="LRR_RI"/>
    <property type="match status" value="1"/>
</dbReference>
<proteinExistence type="predicted"/>
<dbReference type="PANTHER" id="PTHR24111">
    <property type="entry name" value="LEUCINE-RICH REPEAT-CONTAINING PROTEIN 34"/>
    <property type="match status" value="1"/>
</dbReference>
<dbReference type="Gene3D" id="3.80.10.10">
    <property type="entry name" value="Ribonuclease Inhibitor"/>
    <property type="match status" value="1"/>
</dbReference>
<sequence>MKELIEFLEKTGLKTEADSLRNGGTELNPQSNIGTLGAKKLAAALKDNKSLKYLNLIGSYIGEEGARALAEALKDNESLKELYLTPADISTVTLNRIKEYIQRNTDLYYKEQQQYNKQLISSIKANEIKQAESIIPFIDPKYSNSVDENNNTALHYAVDKNLEKLSISLINKMSIETISIGNMYNNTALHYATDNGLEVISWFLINNMTQKALDMVNTDGNTALDYAIHNRHLL</sequence>
<gene>
    <name evidence="2" type="ORF">RFEPED_0431</name>
</gene>
<protein>
    <submittedName>
        <fullName evidence="2">Ankyrin repeat family protein</fullName>
    </submittedName>
</protein>
<keyword evidence="1" id="KW-0677">Repeat</keyword>
<dbReference type="EMBL" id="LANQ01000001">
    <property type="protein sequence ID" value="KJV58059.1"/>
    <property type="molecule type" value="Genomic_DNA"/>
</dbReference>
<dbReference type="SUPFAM" id="SSF52047">
    <property type="entry name" value="RNI-like"/>
    <property type="match status" value="1"/>
</dbReference>
<dbReference type="SMR" id="A0A0F3MU12"/>
<comment type="caution">
    <text evidence="2">The sequence shown here is derived from an EMBL/GenBank/DDBJ whole genome shotgun (WGS) entry which is preliminary data.</text>
</comment>